<evidence type="ECO:0000313" key="2">
    <source>
        <dbReference type="EMBL" id="KAF3041552.1"/>
    </source>
</evidence>
<dbReference type="Proteomes" id="UP000758155">
    <property type="component" value="Unassembled WGS sequence"/>
</dbReference>
<dbReference type="OrthoDB" id="5413281at2759"/>
<organism evidence="2 3">
    <name type="scientific">Didymella heteroderae</name>
    <dbReference type="NCBI Taxonomy" id="1769908"/>
    <lineage>
        <taxon>Eukaryota</taxon>
        <taxon>Fungi</taxon>
        <taxon>Dikarya</taxon>
        <taxon>Ascomycota</taxon>
        <taxon>Pezizomycotina</taxon>
        <taxon>Dothideomycetes</taxon>
        <taxon>Pleosporomycetidae</taxon>
        <taxon>Pleosporales</taxon>
        <taxon>Pleosporineae</taxon>
        <taxon>Didymellaceae</taxon>
        <taxon>Didymella</taxon>
    </lineage>
</organism>
<keyword evidence="3" id="KW-1185">Reference proteome</keyword>
<protein>
    <recommendedName>
        <fullName evidence="4">SWIM-type domain-containing protein</fullName>
    </recommendedName>
</protein>
<feature type="region of interest" description="Disordered" evidence="1">
    <location>
        <begin position="183"/>
        <end position="202"/>
    </location>
</feature>
<comment type="caution">
    <text evidence="2">The sequence shown here is derived from an EMBL/GenBank/DDBJ whole genome shotgun (WGS) entry which is preliminary data.</text>
</comment>
<gene>
    <name evidence="2" type="ORF">E8E12_007364</name>
</gene>
<sequence>MSMSTLPSHRAFVTQLFNSLPAFREHDVSAASSPFSNAPEVVKKQLLSLQVLFSNEYLPALDLLDRKLVTRFLISVEEPLITSNETPNTAHNTTASVPAVQAQDSEPSNAVLNDIIRQLPQATVDTVHYVRSAQQRSSRFSTSYDSNIAYEVRLSAWNCTCPAFAFAAFPAVHPEPPLSTFTPRPISSLNRDSQEEDVRTEDRGTAEWMFGGVSLGQDMPPICKHLLACVLAERCGSVFGEYVEEKRVSVEIAAGWAAGWGDS</sequence>
<dbReference type="EMBL" id="SWKV01000020">
    <property type="protein sequence ID" value="KAF3041552.1"/>
    <property type="molecule type" value="Genomic_DNA"/>
</dbReference>
<evidence type="ECO:0000313" key="3">
    <source>
        <dbReference type="Proteomes" id="UP000758155"/>
    </source>
</evidence>
<dbReference type="AlphaFoldDB" id="A0A9P4WTX7"/>
<evidence type="ECO:0000256" key="1">
    <source>
        <dbReference type="SAM" id="MobiDB-lite"/>
    </source>
</evidence>
<proteinExistence type="predicted"/>
<name>A0A9P4WTX7_9PLEO</name>
<reference evidence="2" key="1">
    <citation type="submission" date="2019-04" db="EMBL/GenBank/DDBJ databases">
        <title>Sequencing of skin fungus with MAO and IRED activity.</title>
        <authorList>
            <person name="Marsaioli A.J."/>
            <person name="Bonatto J.M.C."/>
            <person name="Reis Junior O."/>
        </authorList>
    </citation>
    <scope>NUCLEOTIDE SEQUENCE</scope>
    <source>
        <strain evidence="2">28M1</strain>
    </source>
</reference>
<accession>A0A9P4WTX7</accession>
<feature type="compositionally biased region" description="Basic and acidic residues" evidence="1">
    <location>
        <begin position="192"/>
        <end position="202"/>
    </location>
</feature>
<evidence type="ECO:0008006" key="4">
    <source>
        <dbReference type="Google" id="ProtNLM"/>
    </source>
</evidence>